<dbReference type="Pfam" id="PF00931">
    <property type="entry name" value="NB-ARC"/>
    <property type="match status" value="1"/>
</dbReference>
<evidence type="ECO:0000256" key="1">
    <source>
        <dbReference type="ARBA" id="ARBA00008894"/>
    </source>
</evidence>
<keyword evidence="5" id="KW-0611">Plant defense</keyword>
<keyword evidence="4" id="KW-0547">Nucleotide-binding</keyword>
<keyword evidence="2" id="KW-0433">Leucine-rich repeat</keyword>
<dbReference type="InterPro" id="IPR038005">
    <property type="entry name" value="RX-like_CC"/>
</dbReference>
<feature type="domain" description="NB-ARC" evidence="6">
    <location>
        <begin position="173"/>
        <end position="269"/>
    </location>
</feature>
<dbReference type="Proteomes" id="UP000604825">
    <property type="component" value="Unassembled WGS sequence"/>
</dbReference>
<dbReference type="EMBL" id="CAJGYO010000014">
    <property type="protein sequence ID" value="CAD6268900.1"/>
    <property type="molecule type" value="Genomic_DNA"/>
</dbReference>
<dbReference type="InterPro" id="IPR027417">
    <property type="entry name" value="P-loop_NTPase"/>
</dbReference>
<evidence type="ECO:0000259" key="6">
    <source>
        <dbReference type="Pfam" id="PF00931"/>
    </source>
</evidence>
<reference evidence="8" key="1">
    <citation type="submission" date="2020-10" db="EMBL/GenBank/DDBJ databases">
        <authorList>
            <person name="Han B."/>
            <person name="Lu T."/>
            <person name="Zhao Q."/>
            <person name="Huang X."/>
            <person name="Zhao Y."/>
        </authorList>
    </citation>
    <scope>NUCLEOTIDE SEQUENCE</scope>
</reference>
<sequence>MEVVLGALPSLLPKLGQLLADEYNLQKEVKGGIIFLQAELESMKAALEDISKTPSDQLPSGDKIWARNVRELSYDIEDNIDTFMVQVKGHEPAKKHGFKKFIDKTLGSLMQPKIRRKIAVDIREIKSRVTEVHDRRRRYKINHQAEKPVTVDPLAMVAMVRYKNPTELVGIEESRDEVIKILTEVNETSKEQNKIVSIVGFGGLGKTTLANVVFEKLRTQFDCSAFVSVSQTPDMGTLFNNMFYQLAHKKTDSIDIIDELRKFLQDKRYGYIIKTSY</sequence>
<proteinExistence type="inferred from homology"/>
<feature type="domain" description="Disease resistance N-terminal" evidence="7">
    <location>
        <begin position="8"/>
        <end position="98"/>
    </location>
</feature>
<evidence type="ECO:0000259" key="7">
    <source>
        <dbReference type="Pfam" id="PF18052"/>
    </source>
</evidence>
<dbReference type="SUPFAM" id="SSF52540">
    <property type="entry name" value="P-loop containing nucleoside triphosphate hydrolases"/>
    <property type="match status" value="1"/>
</dbReference>
<dbReference type="InterPro" id="IPR041118">
    <property type="entry name" value="Rx_N"/>
</dbReference>
<dbReference type="CDD" id="cd14798">
    <property type="entry name" value="RX-CC_like"/>
    <property type="match status" value="1"/>
</dbReference>
<protein>
    <submittedName>
        <fullName evidence="8">Uncharacterized protein</fullName>
    </submittedName>
</protein>
<evidence type="ECO:0000313" key="9">
    <source>
        <dbReference type="Proteomes" id="UP000604825"/>
    </source>
</evidence>
<evidence type="ECO:0000256" key="5">
    <source>
        <dbReference type="ARBA" id="ARBA00022821"/>
    </source>
</evidence>
<dbReference type="Gene3D" id="1.20.5.4130">
    <property type="match status" value="1"/>
</dbReference>
<name>A0A811RG11_9POAL</name>
<dbReference type="PANTHER" id="PTHR19338">
    <property type="entry name" value="TRANSLOCASE OF INNER MITOCHONDRIAL MEMBRANE 13 HOMOLOG"/>
    <property type="match status" value="1"/>
</dbReference>
<dbReference type="InterPro" id="IPR002182">
    <property type="entry name" value="NB-ARC"/>
</dbReference>
<keyword evidence="9" id="KW-1185">Reference proteome</keyword>
<dbReference type="PANTHER" id="PTHR19338:SF69">
    <property type="entry name" value="OS07G0294100 PROTEIN"/>
    <property type="match status" value="1"/>
</dbReference>
<comment type="caution">
    <text evidence="8">The sequence shown here is derived from an EMBL/GenBank/DDBJ whole genome shotgun (WGS) entry which is preliminary data.</text>
</comment>
<keyword evidence="3" id="KW-0677">Repeat</keyword>
<evidence type="ECO:0000256" key="4">
    <source>
        <dbReference type="ARBA" id="ARBA00022741"/>
    </source>
</evidence>
<dbReference type="GO" id="GO:0006952">
    <property type="term" value="P:defense response"/>
    <property type="evidence" value="ECO:0007669"/>
    <property type="project" value="UniProtKB-KW"/>
</dbReference>
<gene>
    <name evidence="8" type="ORF">NCGR_LOCUS52205</name>
</gene>
<accession>A0A811RG11</accession>
<comment type="similarity">
    <text evidence="1">Belongs to the disease resistance NB-LRR family.</text>
</comment>
<evidence type="ECO:0000313" key="8">
    <source>
        <dbReference type="EMBL" id="CAD6268900.1"/>
    </source>
</evidence>
<dbReference type="AlphaFoldDB" id="A0A811RG11"/>
<organism evidence="8 9">
    <name type="scientific">Miscanthus lutarioriparius</name>
    <dbReference type="NCBI Taxonomy" id="422564"/>
    <lineage>
        <taxon>Eukaryota</taxon>
        <taxon>Viridiplantae</taxon>
        <taxon>Streptophyta</taxon>
        <taxon>Embryophyta</taxon>
        <taxon>Tracheophyta</taxon>
        <taxon>Spermatophyta</taxon>
        <taxon>Magnoliopsida</taxon>
        <taxon>Liliopsida</taxon>
        <taxon>Poales</taxon>
        <taxon>Poaceae</taxon>
        <taxon>PACMAD clade</taxon>
        <taxon>Panicoideae</taxon>
        <taxon>Andropogonodae</taxon>
        <taxon>Andropogoneae</taxon>
        <taxon>Saccharinae</taxon>
        <taxon>Miscanthus</taxon>
    </lineage>
</organism>
<evidence type="ECO:0000256" key="2">
    <source>
        <dbReference type="ARBA" id="ARBA00022614"/>
    </source>
</evidence>
<dbReference type="GO" id="GO:0043531">
    <property type="term" value="F:ADP binding"/>
    <property type="evidence" value="ECO:0007669"/>
    <property type="project" value="InterPro"/>
</dbReference>
<dbReference type="Gene3D" id="3.40.50.300">
    <property type="entry name" value="P-loop containing nucleotide triphosphate hydrolases"/>
    <property type="match status" value="1"/>
</dbReference>
<dbReference type="Pfam" id="PF18052">
    <property type="entry name" value="Rx_N"/>
    <property type="match status" value="1"/>
</dbReference>
<dbReference type="OrthoDB" id="3027644at2759"/>
<evidence type="ECO:0000256" key="3">
    <source>
        <dbReference type="ARBA" id="ARBA00022737"/>
    </source>
</evidence>